<dbReference type="GO" id="GO:0005886">
    <property type="term" value="C:plasma membrane"/>
    <property type="evidence" value="ECO:0007669"/>
    <property type="project" value="UniProtKB-SubCell"/>
</dbReference>
<dbReference type="RefSeq" id="WP_061884815.1">
    <property type="nucleotide sequence ID" value="NZ_CP014282.1"/>
</dbReference>
<evidence type="ECO:0000256" key="3">
    <source>
        <dbReference type="ARBA" id="ARBA00022692"/>
    </source>
</evidence>
<accession>A0A9W3VAN6</accession>
<keyword evidence="5" id="KW-0472">Membrane</keyword>
<evidence type="ECO:0000313" key="7">
    <source>
        <dbReference type="Proteomes" id="UP000269847"/>
    </source>
</evidence>
<dbReference type="InterPro" id="IPR050833">
    <property type="entry name" value="Poly_Biosynth_Transport"/>
</dbReference>
<reference evidence="6 7" key="1">
    <citation type="submission" date="2018-09" db="EMBL/GenBank/DDBJ databases">
        <title>Complete genome of Bacillus thuringiensis strain QZL38.</title>
        <authorList>
            <person name="Song F."/>
        </authorList>
    </citation>
    <scope>NUCLEOTIDE SEQUENCE [LARGE SCALE GENOMIC DNA]</scope>
    <source>
        <strain evidence="6 7">QZL38</strain>
    </source>
</reference>
<keyword evidence="4" id="KW-1133">Transmembrane helix</keyword>
<evidence type="ECO:0000256" key="4">
    <source>
        <dbReference type="ARBA" id="ARBA00022989"/>
    </source>
</evidence>
<evidence type="ECO:0000256" key="2">
    <source>
        <dbReference type="ARBA" id="ARBA00022475"/>
    </source>
</evidence>
<dbReference type="PANTHER" id="PTHR30250">
    <property type="entry name" value="PST FAMILY PREDICTED COLANIC ACID TRANSPORTER"/>
    <property type="match status" value="1"/>
</dbReference>
<dbReference type="Proteomes" id="UP000269847">
    <property type="component" value="Chromosome"/>
</dbReference>
<dbReference type="EMBL" id="CP032608">
    <property type="protein sequence ID" value="AYF81805.1"/>
    <property type="molecule type" value="Genomic_DNA"/>
</dbReference>
<keyword evidence="2" id="KW-1003">Cell membrane</keyword>
<comment type="subcellular location">
    <subcellularLocation>
        <location evidence="1">Cell membrane</location>
        <topology evidence="1">Multi-pass membrane protein</topology>
    </subcellularLocation>
</comment>
<name>A0A9W3VAN6_BACTU</name>
<gene>
    <name evidence="6" type="ORF">D7J84_11950</name>
</gene>
<sequence>MKTNKILKNASYLFVGNITVRFVLAIATIFFARYVSPSDYGMFTTALAVSAVICYFTDAGLTHTFMREGTRSDANISVLISSYLRIRLILAIVISVLFAIFAQFFYPDAYLRAMVYWVVLPTMFGATLQGVGMAYFQVTERMQFTAIISVLQGVTAAAALLLGMSFQWSLMMVAAMYGVSSLVTGVIAFIMTIRYTQVHKGWDKGILDQLLIFTINGIIIMLLPQLGPIILEKVSTYNQVGFFGAASKIPAVLYQIPGVIAAAFYPRLFAFGNEKNIEEHRKLSSFELKLMSFLGMGISIPFIADPSFWIVSLLGEEYAPAGNALAILAFMVILQSINYPLADNLTTIGQQWKRATTMTIGLVVAIIGYIVLGSKYGMMGAAAAAILTEITLLIGFTLFIRKGMQLLVKGIIFNSLAFIISYGIYRIALIDLPPLVSLTLTGILYGMIGIVIDPQIRGFVLGFIKQKFIRKHT</sequence>
<keyword evidence="3" id="KW-0812">Transmembrane</keyword>
<evidence type="ECO:0000256" key="5">
    <source>
        <dbReference type="ARBA" id="ARBA00023136"/>
    </source>
</evidence>
<evidence type="ECO:0000256" key="1">
    <source>
        <dbReference type="ARBA" id="ARBA00004651"/>
    </source>
</evidence>
<protein>
    <submittedName>
        <fullName evidence="6">Flippase</fullName>
    </submittedName>
</protein>
<dbReference type="Pfam" id="PF01943">
    <property type="entry name" value="Polysacc_synt"/>
    <property type="match status" value="1"/>
</dbReference>
<dbReference type="AlphaFoldDB" id="A0A9W3VAN6"/>
<dbReference type="InterPro" id="IPR002797">
    <property type="entry name" value="Polysacc_synth"/>
</dbReference>
<organism evidence="6 7">
    <name type="scientific">Bacillus thuringiensis</name>
    <dbReference type="NCBI Taxonomy" id="1428"/>
    <lineage>
        <taxon>Bacteria</taxon>
        <taxon>Bacillati</taxon>
        <taxon>Bacillota</taxon>
        <taxon>Bacilli</taxon>
        <taxon>Bacillales</taxon>
        <taxon>Bacillaceae</taxon>
        <taxon>Bacillus</taxon>
        <taxon>Bacillus cereus group</taxon>
    </lineage>
</organism>
<proteinExistence type="predicted"/>
<dbReference type="PANTHER" id="PTHR30250:SF11">
    <property type="entry name" value="O-ANTIGEN TRANSPORTER-RELATED"/>
    <property type="match status" value="1"/>
</dbReference>
<evidence type="ECO:0000313" key="6">
    <source>
        <dbReference type="EMBL" id="AYF81805.1"/>
    </source>
</evidence>